<keyword evidence="3 7" id="KW-0812">Transmembrane</keyword>
<dbReference type="PIRSF" id="PIRSF006060">
    <property type="entry name" value="AA_transporter"/>
    <property type="match status" value="1"/>
</dbReference>
<proteinExistence type="predicted"/>
<feature type="transmembrane region" description="Helical" evidence="7">
    <location>
        <begin position="279"/>
        <end position="304"/>
    </location>
</feature>
<feature type="transmembrane region" description="Helical" evidence="7">
    <location>
        <begin position="56"/>
        <end position="80"/>
    </location>
</feature>
<feature type="transmembrane region" description="Helical" evidence="7">
    <location>
        <begin position="86"/>
        <end position="111"/>
    </location>
</feature>
<dbReference type="PANTHER" id="PTHR45649:SF14">
    <property type="entry name" value="GABA PERMEASE"/>
    <property type="match status" value="1"/>
</dbReference>
<protein>
    <recommendedName>
        <fullName evidence="10">Amino acid transporter</fullName>
    </recommendedName>
</protein>
<feature type="transmembrane region" description="Helical" evidence="7">
    <location>
        <begin position="175"/>
        <end position="194"/>
    </location>
</feature>
<evidence type="ECO:0000313" key="9">
    <source>
        <dbReference type="Proteomes" id="UP001489902"/>
    </source>
</evidence>
<dbReference type="Pfam" id="PF13520">
    <property type="entry name" value="AA_permease_2"/>
    <property type="match status" value="1"/>
</dbReference>
<evidence type="ECO:0000256" key="5">
    <source>
        <dbReference type="ARBA" id="ARBA00023136"/>
    </source>
</evidence>
<dbReference type="Proteomes" id="UP001489902">
    <property type="component" value="Chromosome 8"/>
</dbReference>
<evidence type="ECO:0008006" key="10">
    <source>
        <dbReference type="Google" id="ProtNLM"/>
    </source>
</evidence>
<gene>
    <name evidence="8" type="ORF">QYS62_011647</name>
</gene>
<keyword evidence="2" id="KW-0813">Transport</keyword>
<feature type="transmembrane region" description="Helical" evidence="7">
    <location>
        <begin position="242"/>
        <end position="267"/>
    </location>
</feature>
<feature type="region of interest" description="Disordered" evidence="6">
    <location>
        <begin position="1"/>
        <end position="22"/>
    </location>
</feature>
<evidence type="ECO:0000256" key="2">
    <source>
        <dbReference type="ARBA" id="ARBA00022448"/>
    </source>
</evidence>
<keyword evidence="9" id="KW-1185">Reference proteome</keyword>
<feature type="transmembrane region" description="Helical" evidence="7">
    <location>
        <begin position="132"/>
        <end position="155"/>
    </location>
</feature>
<dbReference type="Gene3D" id="1.20.1740.10">
    <property type="entry name" value="Amino acid/polyamine transporter I"/>
    <property type="match status" value="1"/>
</dbReference>
<feature type="transmembrane region" description="Helical" evidence="7">
    <location>
        <begin position="385"/>
        <end position="405"/>
    </location>
</feature>
<dbReference type="InterPro" id="IPR002293">
    <property type="entry name" value="AA/rel_permease1"/>
</dbReference>
<evidence type="ECO:0000256" key="4">
    <source>
        <dbReference type="ARBA" id="ARBA00022989"/>
    </source>
</evidence>
<keyword evidence="5 7" id="KW-0472">Membrane</keyword>
<organism evidence="8 9">
    <name type="scientific">Fusarium acuminatum</name>
    <dbReference type="NCBI Taxonomy" id="5515"/>
    <lineage>
        <taxon>Eukaryota</taxon>
        <taxon>Fungi</taxon>
        <taxon>Dikarya</taxon>
        <taxon>Ascomycota</taxon>
        <taxon>Pezizomycotina</taxon>
        <taxon>Sordariomycetes</taxon>
        <taxon>Hypocreomycetidae</taxon>
        <taxon>Hypocreales</taxon>
        <taxon>Nectriaceae</taxon>
        <taxon>Fusarium</taxon>
        <taxon>Fusarium tricinctum species complex</taxon>
    </lineage>
</organism>
<evidence type="ECO:0000256" key="7">
    <source>
        <dbReference type="SAM" id="Phobius"/>
    </source>
</evidence>
<feature type="transmembrane region" description="Helical" evidence="7">
    <location>
        <begin position="324"/>
        <end position="350"/>
    </location>
</feature>
<feature type="transmembrane region" description="Helical" evidence="7">
    <location>
        <begin position="201"/>
        <end position="222"/>
    </location>
</feature>
<feature type="transmembrane region" description="Helical" evidence="7">
    <location>
        <begin position="456"/>
        <end position="479"/>
    </location>
</feature>
<dbReference type="EMBL" id="CP151267">
    <property type="protein sequence ID" value="WZH50403.1"/>
    <property type="molecule type" value="Genomic_DNA"/>
</dbReference>
<sequence>MTQPASLDHGASPGGNENTKDADAVKHMSSAGSVFSHKISDSHEFVLKKRFSFWSLLGYQLSIMASWSNYLVIAGTFVYVGGPVALLYGALVVGFFQLITALSLSELVSVWPHAGGSQFWITQMIEPGSSGLFSYLTGWMNILAYVTGGASANFAAAQTITALVTLLNGCEWPRYQVFLIYCAACVVNIPINVFPKYYSAFNIASLVWLTASLIITIAVWASDFKPHSTEYVFTKFINDSGWHNNGVVFLISLTQTTFAATGLDAVVHLSEETHNPKRTVPLVLSTSVAVSTLISFGFGIFLLFKMGDFSKLVDSSLGQVYLQLYVDSIGFKAGLAVATTIMTLLAIFVASQLMTGSSRLVWAMARQQGVPYSDYFSYVHPKVEVPIRAFVVSFIATLLLGLLYLTGDLAWNAIASSVTISYQLVFTAPVALLLYRGRAILPERYFNIGKAPFVGYTINVLTVLWGIFISIISIFPITLPVTGDTMNYAIVVLGAWGIIVGAYWLTTGSRKFVSTVVV</sequence>
<accession>A0ABZ2XB93</accession>
<dbReference type="NCBIfam" id="TIGR01167">
    <property type="entry name" value="LPXTG_anchor"/>
    <property type="match status" value="1"/>
</dbReference>
<name>A0ABZ2XB93_9HYPO</name>
<reference evidence="8 9" key="1">
    <citation type="submission" date="2024-04" db="EMBL/GenBank/DDBJ databases">
        <title>Complete genome sequence of Fusarium acuminatum.</title>
        <authorList>
            <person name="Lan B."/>
        </authorList>
    </citation>
    <scope>NUCLEOTIDE SEQUENCE [LARGE SCALE GENOMIC DNA]</scope>
    <source>
        <strain evidence="8">1A</strain>
    </source>
</reference>
<evidence type="ECO:0000313" key="8">
    <source>
        <dbReference type="EMBL" id="WZH50403.1"/>
    </source>
</evidence>
<dbReference type="PANTHER" id="PTHR45649">
    <property type="entry name" value="AMINO-ACID PERMEASE BAT1"/>
    <property type="match status" value="1"/>
</dbReference>
<comment type="subcellular location">
    <subcellularLocation>
        <location evidence="1">Membrane</location>
        <topology evidence="1">Multi-pass membrane protein</topology>
    </subcellularLocation>
</comment>
<feature type="transmembrane region" description="Helical" evidence="7">
    <location>
        <begin position="411"/>
        <end position="435"/>
    </location>
</feature>
<keyword evidence="4 7" id="KW-1133">Transmembrane helix</keyword>
<evidence type="ECO:0000256" key="6">
    <source>
        <dbReference type="SAM" id="MobiDB-lite"/>
    </source>
</evidence>
<feature type="transmembrane region" description="Helical" evidence="7">
    <location>
        <begin position="485"/>
        <end position="505"/>
    </location>
</feature>
<evidence type="ECO:0000256" key="1">
    <source>
        <dbReference type="ARBA" id="ARBA00004141"/>
    </source>
</evidence>
<evidence type="ECO:0000256" key="3">
    <source>
        <dbReference type="ARBA" id="ARBA00022692"/>
    </source>
</evidence>